<evidence type="ECO:0000256" key="1">
    <source>
        <dbReference type="SAM" id="MobiDB-lite"/>
    </source>
</evidence>
<organism evidence="2 3">
    <name type="scientific">Pleodorina starrii</name>
    <dbReference type="NCBI Taxonomy" id="330485"/>
    <lineage>
        <taxon>Eukaryota</taxon>
        <taxon>Viridiplantae</taxon>
        <taxon>Chlorophyta</taxon>
        <taxon>core chlorophytes</taxon>
        <taxon>Chlorophyceae</taxon>
        <taxon>CS clade</taxon>
        <taxon>Chlamydomonadales</taxon>
        <taxon>Volvocaceae</taxon>
        <taxon>Pleodorina</taxon>
    </lineage>
</organism>
<dbReference type="OrthoDB" id="540281at2759"/>
<name>A0A9W6C0A1_9CHLO</name>
<accession>A0A9W6C0A1</accession>
<feature type="region of interest" description="Disordered" evidence="1">
    <location>
        <begin position="66"/>
        <end position="85"/>
    </location>
</feature>
<evidence type="ECO:0000313" key="2">
    <source>
        <dbReference type="EMBL" id="GLC60771.1"/>
    </source>
</evidence>
<evidence type="ECO:0008006" key="4">
    <source>
        <dbReference type="Google" id="ProtNLM"/>
    </source>
</evidence>
<dbReference type="EMBL" id="BRXU01000038">
    <property type="protein sequence ID" value="GLC60771.1"/>
    <property type="molecule type" value="Genomic_DNA"/>
</dbReference>
<gene>
    <name evidence="2" type="primary">PLEST007876</name>
    <name evidence="2" type="ORF">PLESTB_001669000</name>
</gene>
<keyword evidence="3" id="KW-1185">Reference proteome</keyword>
<dbReference type="AlphaFoldDB" id="A0A9W6C0A1"/>
<dbReference type="Proteomes" id="UP001165080">
    <property type="component" value="Unassembled WGS sequence"/>
</dbReference>
<dbReference type="CDD" id="cd02961">
    <property type="entry name" value="PDI_a_family"/>
    <property type="match status" value="1"/>
</dbReference>
<comment type="caution">
    <text evidence="2">The sequence shown here is derived from an EMBL/GenBank/DDBJ whole genome shotgun (WGS) entry which is preliminary data.</text>
</comment>
<dbReference type="Gene3D" id="3.40.30.10">
    <property type="entry name" value="Glutaredoxin"/>
    <property type="match status" value="1"/>
</dbReference>
<evidence type="ECO:0000313" key="3">
    <source>
        <dbReference type="Proteomes" id="UP001165080"/>
    </source>
</evidence>
<dbReference type="SUPFAM" id="SSF52833">
    <property type="entry name" value="Thioredoxin-like"/>
    <property type="match status" value="1"/>
</dbReference>
<dbReference type="InterPro" id="IPR036249">
    <property type="entry name" value="Thioredoxin-like_sf"/>
</dbReference>
<sequence>MAVFPPLTGLSFESRMLRSSAAGRRALVVASSSSPQLAHALAQQSAATQQHLPSAQPRVIEITPEQRSQALHASSPPPRPAPVLSSITSASAASAAAAAAAADSSLPTAFARALVGAALALSTVYALLSSPASNLASSFSPTSPSKPASADADPSSTTSATTTTTTASAATASPSTSALPILRTPEQFDAFILAANRAGYLAIVLFHTPWCAASQRMERETQNLSHMFVGRRVVFARVDCSIQQGVRPGQPLGQAPGRGFSLRRCDLTQLHRIHKTPTMRMYYNNTCVDEITGCRPVDFRQAASDMTFKYNL</sequence>
<protein>
    <recommendedName>
        <fullName evidence="4">Thioredoxin domain-containing protein</fullName>
    </recommendedName>
</protein>
<reference evidence="2 3" key="1">
    <citation type="journal article" date="2023" name="Commun. Biol.">
        <title>Reorganization of the ancestral sex-determining regions during the evolution of trioecy in Pleodorina starrii.</title>
        <authorList>
            <person name="Takahashi K."/>
            <person name="Suzuki S."/>
            <person name="Kawai-Toyooka H."/>
            <person name="Yamamoto K."/>
            <person name="Hamaji T."/>
            <person name="Ootsuki R."/>
            <person name="Yamaguchi H."/>
            <person name="Kawachi M."/>
            <person name="Higashiyama T."/>
            <person name="Nozaki H."/>
        </authorList>
    </citation>
    <scope>NUCLEOTIDE SEQUENCE [LARGE SCALE GENOMIC DNA]</scope>
    <source>
        <strain evidence="2 3">NIES-4479</strain>
    </source>
</reference>
<feature type="region of interest" description="Disordered" evidence="1">
    <location>
        <begin position="135"/>
        <end position="175"/>
    </location>
</feature>
<proteinExistence type="predicted"/>